<name>A0ABT4IS10_9GAMM</name>
<gene>
    <name evidence="1" type="ORF">L0635_05040</name>
</gene>
<protein>
    <submittedName>
        <fullName evidence="1">Uncharacterized protein</fullName>
    </submittedName>
</protein>
<dbReference type="EMBL" id="JAKNQU010000002">
    <property type="protein sequence ID" value="MCZ0926447.1"/>
    <property type="molecule type" value="Genomic_DNA"/>
</dbReference>
<dbReference type="RefSeq" id="WP_268901278.1">
    <property type="nucleotide sequence ID" value="NZ_JAKNQT010000001.1"/>
</dbReference>
<keyword evidence="2" id="KW-1185">Reference proteome</keyword>
<proteinExistence type="predicted"/>
<organism evidence="1 2">
    <name type="scientific">Vreelandella janggokensis</name>
    <dbReference type="NCBI Taxonomy" id="370767"/>
    <lineage>
        <taxon>Bacteria</taxon>
        <taxon>Pseudomonadati</taxon>
        <taxon>Pseudomonadota</taxon>
        <taxon>Gammaproteobacteria</taxon>
        <taxon>Oceanospirillales</taxon>
        <taxon>Halomonadaceae</taxon>
        <taxon>Vreelandella</taxon>
    </lineage>
</organism>
<sequence>MTLTMVAMGIMMAVLGHLVHLLKKVVELRASGERVGVVSFIRSRPYRTALGVAGSAAAMGYLFDSGDVTAMTAFGFGYMADSGLGMLDNRGARP</sequence>
<evidence type="ECO:0000313" key="1">
    <source>
        <dbReference type="EMBL" id="MCZ0926447.1"/>
    </source>
</evidence>
<comment type="caution">
    <text evidence="1">The sequence shown here is derived from an EMBL/GenBank/DDBJ whole genome shotgun (WGS) entry which is preliminary data.</text>
</comment>
<reference evidence="1 2" key="1">
    <citation type="submission" date="2022-02" db="EMBL/GenBank/DDBJ databases">
        <title>Study of halophilic communities from a Mexican lake.</title>
        <authorList>
            <person name="Hernandez-Soto L.M."/>
            <person name="Martinez-Abarca F."/>
            <person name="Ramirez-Saad H.C."/>
            <person name="Aguirre-Garrido J.F."/>
        </authorList>
    </citation>
    <scope>NUCLEOTIDE SEQUENCE [LARGE SCALE GENOMIC DNA]</scope>
    <source>
        <strain evidence="1 2">Hjan13</strain>
    </source>
</reference>
<accession>A0ABT4IS10</accession>
<dbReference type="Proteomes" id="UP001321125">
    <property type="component" value="Unassembled WGS sequence"/>
</dbReference>
<evidence type="ECO:0000313" key="2">
    <source>
        <dbReference type="Proteomes" id="UP001321125"/>
    </source>
</evidence>